<dbReference type="InterPro" id="IPR004467">
    <property type="entry name" value="Or_phspho_trans_dom"/>
</dbReference>
<dbReference type="SUPFAM" id="SSF51366">
    <property type="entry name" value="Ribulose-phoshate binding barrel"/>
    <property type="match status" value="1"/>
</dbReference>
<keyword evidence="9" id="KW-0808">Transferase</keyword>
<evidence type="ECO:0000256" key="4">
    <source>
        <dbReference type="ARBA" id="ARBA00009769"/>
    </source>
</evidence>
<dbReference type="SMART" id="SM00934">
    <property type="entry name" value="OMPdecase"/>
    <property type="match status" value="1"/>
</dbReference>
<sequence length="486" mass="53472">MKELILKLFEIGALKFGQFKLKSGMISPVYVDLRVIISYPKLLAEVSELLWAASSKAEYSTVCGVPYTALPMATCISVSHSIPMLIRRKEAKDYGTKKMVEGYYEENSKCLIVEDVVTTGSSVLETAELLRKHKIVTSDAVVLLDRQQGGKEKLAEKGISLRSVLTLVEVVENLCEMNKIEKTVVDEVKQFVASNNKSLEKNESEKSGFPFKQKETAASSRIYGGVRCDRGGYRKRAVLSKHLVTRKLFEIMESKQTNLCLSADVVSSADLLDLADTLGPLVCAVKTHIDILDDFSPKVVDQLVEIANKHNFLIFEDRKFADIGNTVKSQYAGGAYKISDWSDITNAHSLPGSGIIEGLKAASGGRKDRACLLIAEMSTKNNLANDVYKEATVKMAEEHGDFVIGFICTSKVSKNPQHVHFTPGVKLKPGKDAMGQQYLTPDEVIKNRGCDVIIVGRGITDSANRLQEATAFRNAGWAAYVQRVSS</sequence>
<comment type="pathway">
    <text evidence="1">Pyrimidine metabolism; UMP biosynthesis via de novo pathway; UMP from orotate: step 2/2.</text>
</comment>
<dbReference type="NCBIfam" id="TIGR01740">
    <property type="entry name" value="pyrF"/>
    <property type="match status" value="1"/>
</dbReference>
<dbReference type="Pfam" id="PF00215">
    <property type="entry name" value="OMPdecase"/>
    <property type="match status" value="1"/>
</dbReference>
<dbReference type="CDD" id="cd04725">
    <property type="entry name" value="OMP_decarboxylase_like"/>
    <property type="match status" value="1"/>
</dbReference>
<dbReference type="NCBIfam" id="TIGR00336">
    <property type="entry name" value="pyrE"/>
    <property type="match status" value="1"/>
</dbReference>
<comment type="pathway">
    <text evidence="2">Pyrimidine metabolism; UMP biosynthesis via de novo pathway; UMP from orotate: step 1/2.</text>
</comment>
<keyword evidence="16" id="KW-1185">Reference proteome</keyword>
<proteinExistence type="inferred from homology"/>
<evidence type="ECO:0000256" key="6">
    <source>
        <dbReference type="ARBA" id="ARBA00012321"/>
    </source>
</evidence>
<comment type="similarity">
    <text evidence="4">In the C-terminal section; belongs to the OMP decarboxylase family.</text>
</comment>
<dbReference type="NCBIfam" id="NF010382">
    <property type="entry name" value="PRK13809.1"/>
    <property type="match status" value="1"/>
</dbReference>
<dbReference type="PROSITE" id="PS00156">
    <property type="entry name" value="OMPDECASE"/>
    <property type="match status" value="1"/>
</dbReference>
<dbReference type="InterPro" id="IPR018089">
    <property type="entry name" value="OMPdecase_AS"/>
</dbReference>
<dbReference type="EMBL" id="CAWYQH010000024">
    <property type="protein sequence ID" value="CAK8676126.1"/>
    <property type="molecule type" value="Genomic_DNA"/>
</dbReference>
<comment type="caution">
    <text evidence="15">The sequence shown here is derived from an EMBL/GenBank/DDBJ whole genome shotgun (WGS) entry which is preliminary data.</text>
</comment>
<evidence type="ECO:0000313" key="16">
    <source>
        <dbReference type="Proteomes" id="UP001642483"/>
    </source>
</evidence>
<dbReference type="EC" id="4.1.1.23" evidence="6"/>
<evidence type="ECO:0000256" key="2">
    <source>
        <dbReference type="ARBA" id="ARBA00004889"/>
    </source>
</evidence>
<dbReference type="InterPro" id="IPR023031">
    <property type="entry name" value="OPRT"/>
</dbReference>
<dbReference type="Gene3D" id="3.40.50.2020">
    <property type="match status" value="1"/>
</dbReference>
<evidence type="ECO:0000256" key="10">
    <source>
        <dbReference type="ARBA" id="ARBA00022793"/>
    </source>
</evidence>
<evidence type="ECO:0000256" key="3">
    <source>
        <dbReference type="ARBA" id="ARBA00006221"/>
    </source>
</evidence>
<dbReference type="CDD" id="cd06223">
    <property type="entry name" value="PRTases_typeI"/>
    <property type="match status" value="1"/>
</dbReference>
<comment type="similarity">
    <text evidence="3">In the N-terminal section; belongs to the purine/pyrimidine phosphoribosyltransferase family.</text>
</comment>
<dbReference type="InterPro" id="IPR029057">
    <property type="entry name" value="PRTase-like"/>
</dbReference>
<dbReference type="EC" id="2.4.2.10" evidence="5"/>
<evidence type="ECO:0000259" key="14">
    <source>
        <dbReference type="SMART" id="SM00934"/>
    </source>
</evidence>
<dbReference type="InterPro" id="IPR000836">
    <property type="entry name" value="PRTase_dom"/>
</dbReference>
<evidence type="ECO:0000256" key="9">
    <source>
        <dbReference type="ARBA" id="ARBA00022679"/>
    </source>
</evidence>
<dbReference type="HAMAP" id="MF_01208">
    <property type="entry name" value="PyrE"/>
    <property type="match status" value="1"/>
</dbReference>
<keyword evidence="12" id="KW-0456">Lyase</keyword>
<dbReference type="Gene3D" id="3.20.20.70">
    <property type="entry name" value="Aldolase class I"/>
    <property type="match status" value="1"/>
</dbReference>
<evidence type="ECO:0000313" key="15">
    <source>
        <dbReference type="EMBL" id="CAK8676126.1"/>
    </source>
</evidence>
<keyword evidence="10" id="KW-0210">Decarboxylase</keyword>
<evidence type="ECO:0000256" key="8">
    <source>
        <dbReference type="ARBA" id="ARBA00022676"/>
    </source>
</evidence>
<dbReference type="PANTHER" id="PTHR19278:SF9">
    <property type="entry name" value="URIDINE 5'-MONOPHOSPHATE SYNTHASE"/>
    <property type="match status" value="1"/>
</dbReference>
<reference evidence="15 16" key="1">
    <citation type="submission" date="2024-02" db="EMBL/GenBank/DDBJ databases">
        <authorList>
            <person name="Daric V."/>
            <person name="Darras S."/>
        </authorList>
    </citation>
    <scope>NUCLEOTIDE SEQUENCE [LARGE SCALE GENOMIC DNA]</scope>
</reference>
<evidence type="ECO:0000256" key="13">
    <source>
        <dbReference type="ARBA" id="ARBA00023268"/>
    </source>
</evidence>
<keyword evidence="13" id="KW-0511">Multifunctional enzyme</keyword>
<name>A0ABP0F9Q6_CLALP</name>
<dbReference type="InterPro" id="IPR013785">
    <property type="entry name" value="Aldolase_TIM"/>
</dbReference>
<dbReference type="Proteomes" id="UP001642483">
    <property type="component" value="Unassembled WGS sequence"/>
</dbReference>
<accession>A0ABP0F9Q6</accession>
<dbReference type="SUPFAM" id="SSF53271">
    <property type="entry name" value="PRTase-like"/>
    <property type="match status" value="1"/>
</dbReference>
<evidence type="ECO:0000256" key="1">
    <source>
        <dbReference type="ARBA" id="ARBA00004861"/>
    </source>
</evidence>
<keyword evidence="11" id="KW-0665">Pyrimidine biosynthesis</keyword>
<dbReference type="InterPro" id="IPR001754">
    <property type="entry name" value="OMPdeCOase_dom"/>
</dbReference>
<evidence type="ECO:0000256" key="12">
    <source>
        <dbReference type="ARBA" id="ARBA00023239"/>
    </source>
</evidence>
<dbReference type="Pfam" id="PF00156">
    <property type="entry name" value="Pribosyltran"/>
    <property type="match status" value="1"/>
</dbReference>
<protein>
    <recommendedName>
        <fullName evidence="7">Uridine 5'-monophosphate synthase</fullName>
        <ecNumber evidence="5">2.4.2.10</ecNumber>
        <ecNumber evidence="6">4.1.1.23</ecNumber>
    </recommendedName>
</protein>
<dbReference type="InterPro" id="IPR011060">
    <property type="entry name" value="RibuloseP-bd_barrel"/>
</dbReference>
<dbReference type="InterPro" id="IPR014732">
    <property type="entry name" value="OMPdecase"/>
</dbReference>
<organism evidence="15 16">
    <name type="scientific">Clavelina lepadiformis</name>
    <name type="common">Light-bulb sea squirt</name>
    <name type="synonym">Ascidia lepadiformis</name>
    <dbReference type="NCBI Taxonomy" id="159417"/>
    <lineage>
        <taxon>Eukaryota</taxon>
        <taxon>Metazoa</taxon>
        <taxon>Chordata</taxon>
        <taxon>Tunicata</taxon>
        <taxon>Ascidiacea</taxon>
        <taxon>Aplousobranchia</taxon>
        <taxon>Clavelinidae</taxon>
        <taxon>Clavelina</taxon>
    </lineage>
</organism>
<evidence type="ECO:0000256" key="7">
    <source>
        <dbReference type="ARBA" id="ARBA00015047"/>
    </source>
</evidence>
<evidence type="ECO:0000256" key="5">
    <source>
        <dbReference type="ARBA" id="ARBA00011971"/>
    </source>
</evidence>
<evidence type="ECO:0000256" key="11">
    <source>
        <dbReference type="ARBA" id="ARBA00022975"/>
    </source>
</evidence>
<keyword evidence="8" id="KW-0328">Glycosyltransferase</keyword>
<dbReference type="PANTHER" id="PTHR19278">
    <property type="entry name" value="OROTATE PHOSPHORIBOSYLTRANSFERASE"/>
    <property type="match status" value="1"/>
</dbReference>
<gene>
    <name evidence="15" type="ORF">CVLEPA_LOCUS5614</name>
</gene>
<feature type="domain" description="Orotidine 5'-phosphate decarboxylase" evidence="14">
    <location>
        <begin position="258"/>
        <end position="472"/>
    </location>
</feature>